<evidence type="ECO:0000313" key="2">
    <source>
        <dbReference type="EMBL" id="SHK89126.1"/>
    </source>
</evidence>
<dbReference type="Proteomes" id="UP000184130">
    <property type="component" value="Unassembled WGS sequence"/>
</dbReference>
<feature type="transmembrane region" description="Helical" evidence="1">
    <location>
        <begin position="173"/>
        <end position="194"/>
    </location>
</feature>
<dbReference type="AlphaFoldDB" id="A0A1M6W6K1"/>
<dbReference type="InterPro" id="IPR004697">
    <property type="entry name" value="AbgT"/>
</dbReference>
<dbReference type="Pfam" id="PF03806">
    <property type="entry name" value="ABG_transport"/>
    <property type="match status" value="1"/>
</dbReference>
<feature type="transmembrane region" description="Helical" evidence="1">
    <location>
        <begin position="133"/>
        <end position="152"/>
    </location>
</feature>
<feature type="transmembrane region" description="Helical" evidence="1">
    <location>
        <begin position="91"/>
        <end position="113"/>
    </location>
</feature>
<keyword evidence="1" id="KW-1133">Transmembrane helix</keyword>
<keyword evidence="1" id="KW-0812">Transmembrane</keyword>
<evidence type="ECO:0000313" key="3">
    <source>
        <dbReference type="Proteomes" id="UP000184130"/>
    </source>
</evidence>
<protein>
    <submittedName>
        <fullName evidence="2">Aminobenzoyl-glutamate transport protein</fullName>
    </submittedName>
</protein>
<dbReference type="GO" id="GO:1902604">
    <property type="term" value="P:p-aminobenzoyl-glutamate transmembrane transport"/>
    <property type="evidence" value="ECO:0007669"/>
    <property type="project" value="InterPro"/>
</dbReference>
<dbReference type="EMBL" id="FRBD01000015">
    <property type="protein sequence ID" value="SHK89126.1"/>
    <property type="molecule type" value="Genomic_DNA"/>
</dbReference>
<feature type="transmembrane region" description="Helical" evidence="1">
    <location>
        <begin position="52"/>
        <end position="70"/>
    </location>
</feature>
<accession>A0A1M6W6K1</accession>
<keyword evidence="1" id="KW-0472">Membrane</keyword>
<evidence type="ECO:0000256" key="1">
    <source>
        <dbReference type="SAM" id="Phobius"/>
    </source>
</evidence>
<organism evidence="2 3">
    <name type="scientific">Xylanibacter ruminicola</name>
    <name type="common">Prevotella ruminicola</name>
    <dbReference type="NCBI Taxonomy" id="839"/>
    <lineage>
        <taxon>Bacteria</taxon>
        <taxon>Pseudomonadati</taxon>
        <taxon>Bacteroidota</taxon>
        <taxon>Bacteroidia</taxon>
        <taxon>Bacteroidales</taxon>
        <taxon>Prevotellaceae</taxon>
        <taxon>Xylanibacter</taxon>
    </lineage>
</organism>
<name>A0A1M6W6K1_XYLRU</name>
<reference evidence="2 3" key="1">
    <citation type="submission" date="2016-11" db="EMBL/GenBank/DDBJ databases">
        <authorList>
            <person name="Jaros S."/>
            <person name="Januszkiewicz K."/>
            <person name="Wedrychowicz H."/>
        </authorList>
    </citation>
    <scope>NUCLEOTIDE SEQUENCE [LARGE SCALE GENOMIC DNA]</scope>
    <source>
        <strain evidence="2 3">KHT3</strain>
    </source>
</reference>
<proteinExistence type="predicted"/>
<dbReference type="RefSeq" id="WP_073209292.1">
    <property type="nucleotide sequence ID" value="NZ_FRBD01000015.1"/>
</dbReference>
<gene>
    <name evidence="2" type="ORF">SAMN05216463_11572</name>
</gene>
<sequence>MKSSRLCVGLLVAQSVLVIVSWLLSAMRLDGVRSMLSSEGIRWFVGGFSNIVASPLLAWLLLLLIAGGSLQQSGVVSLFRSRGDTSYRNRLALRVAGFFLVLYAIVICLLTLTPHAILLSVKGSLFPSAFSRSILPIVCFGVTLFSVVYGMMSGHKKTGEDILSILSYGIRQGASLIVVYILAIQFYASLRFVFMF</sequence>
<dbReference type="OrthoDB" id="1111220at2"/>
<dbReference type="GO" id="GO:0015558">
    <property type="term" value="F:secondary active p-aminobenzoyl-glutamate transmembrane transporter activity"/>
    <property type="evidence" value="ECO:0007669"/>
    <property type="project" value="InterPro"/>
</dbReference>